<dbReference type="Proteomes" id="UP000887576">
    <property type="component" value="Unplaced"/>
</dbReference>
<sequence>MGKFKEWCSQHKTLITICSIVISIIFAVIIGIVIWQIVKNNQKPKAQPKSQVTVEPKDYPTTDSPLDTTTIDPNDFTDGYVSTTQAPVNEAQFAITILAAAFPAGSGSIIEKEHSVISYLIHNLSAANFNVTVTIFYATCQDFYFASLNGTELQMENLVVPEDEIPKEEIFNPCMTRLDSTIYIIPQCSMFWNIPKALCKRMVMRAKKEFAFSTEYQASNSQLEKLVKNIKATYNV</sequence>
<evidence type="ECO:0000313" key="2">
    <source>
        <dbReference type="WBParaSite" id="JU765_v2.g12498.t1"/>
    </source>
</evidence>
<protein>
    <submittedName>
        <fullName evidence="2">Uncharacterized protein</fullName>
    </submittedName>
</protein>
<organism evidence="1 2">
    <name type="scientific">Panagrolaimus sp. JU765</name>
    <dbReference type="NCBI Taxonomy" id="591449"/>
    <lineage>
        <taxon>Eukaryota</taxon>
        <taxon>Metazoa</taxon>
        <taxon>Ecdysozoa</taxon>
        <taxon>Nematoda</taxon>
        <taxon>Chromadorea</taxon>
        <taxon>Rhabditida</taxon>
        <taxon>Tylenchina</taxon>
        <taxon>Panagrolaimomorpha</taxon>
        <taxon>Panagrolaimoidea</taxon>
        <taxon>Panagrolaimidae</taxon>
        <taxon>Panagrolaimus</taxon>
    </lineage>
</organism>
<reference evidence="2" key="1">
    <citation type="submission" date="2022-11" db="UniProtKB">
        <authorList>
            <consortium name="WormBaseParasite"/>
        </authorList>
    </citation>
    <scope>IDENTIFICATION</scope>
</reference>
<dbReference type="WBParaSite" id="JU765_v2.g12498.t1">
    <property type="protein sequence ID" value="JU765_v2.g12498.t1"/>
    <property type="gene ID" value="JU765_v2.g12498"/>
</dbReference>
<evidence type="ECO:0000313" key="1">
    <source>
        <dbReference type="Proteomes" id="UP000887576"/>
    </source>
</evidence>
<accession>A0AC34Q385</accession>
<proteinExistence type="predicted"/>
<name>A0AC34Q385_9BILA</name>